<dbReference type="Pfam" id="PF00564">
    <property type="entry name" value="PB1"/>
    <property type="match status" value="1"/>
</dbReference>
<dbReference type="Pfam" id="PF22922">
    <property type="entry name" value="GAF_NLP"/>
    <property type="match status" value="1"/>
</dbReference>
<sequence length="971" mass="107446">MDGGRVKSIVEDPFNNLSELLNFETFLGLCSKSSSSSSSSSSDQFIPFPSPVQPMSYNTFSYSPMMNFTPQANVLLNERERGSFDGVDEEMVFEQTEAETGFMFDSGRGNEFGSNSPVTTSIVSNTTDTIPRHIGYSLAEKMLKALSLFKESSGGGILVQVWMPIKHGDKVILSTSEQPFLLDEMLAGYREISRAFTFSAAEAPDCFLGLPGRVFISKMPEWTSNVVYYSKSEYLRVQHAVDHEIRGSIALPIFGSQEAACCAVLELVTMKEKSNFDPEMENVCRVLQAVNLRTTAAPRAHEQCLSNNHKAALAEIVDVLRAVCHAHRLPLALTWIPSGYVNTNNVGYTRVCVREGNDKSNDESILCIDEAACYVNDKSMQEFVHACAEHCLKIGQGIAGKALESNHPFFYPDVKDYDMREYPLVQHARRFGLTAAVAIRIRSTYTGAEDYILEFFLPINCTGSSEQQLLLDNLSRTMQRICKSLRTVSEAELFGTEDSKGIQEGRGSISTLMHEKTQQLQLLDNELDSSENLALHIHNPEIDEREPTVPHQQKRQLDKKRSAVEKNISLNTLQQYFSGSLKDAAKSIGGLEDETSKAIDAVYVEFAVCPTTLKRICRQHGISRWPSRKIKKVNRSLRKIQTVIDSVQGVEAGLKFDSITGGLTMVQDMEVNSMSHHKTDTARDLGSAPLNVMSPVLSSHVKVERSSLNIGAPEVCVDALKLESEGHVLVPKTCKDEDDDVRLINYTDNYTCSALESVALLSVNHESRLWTCSKDNPKPSFTKDGCNRWGLSLESSDCHVTSRSSSSMAAVNEMDTERDGDYGEHNHPTSSGMTDSSNGSGSTMNGSASSSPKFVQNYSKRKVICDGGHAVTVKATYRDDTVRFKFEPRTGCVHLFEEVGKRFKLLTGTFQLKFLDDEKEWVMLASDLDLQECLEVLESIGSPCIKLLVRDVPCIIGSSASSNSLLAGSSW</sequence>
<gene>
    <name evidence="8" type="ORF">IFM89_034850</name>
</gene>
<dbReference type="Gene3D" id="3.10.20.90">
    <property type="entry name" value="Phosphatidylinositol 3-kinase Catalytic Subunit, Chain A, domain 1"/>
    <property type="match status" value="1"/>
</dbReference>
<dbReference type="PROSITE" id="PS51519">
    <property type="entry name" value="RWP_RK"/>
    <property type="match status" value="1"/>
</dbReference>
<dbReference type="InterPro" id="IPR029016">
    <property type="entry name" value="GAF-like_dom_sf"/>
</dbReference>
<evidence type="ECO:0000256" key="1">
    <source>
        <dbReference type="ARBA" id="ARBA00023015"/>
    </source>
</evidence>
<feature type="compositionally biased region" description="Basic and acidic residues" evidence="5">
    <location>
        <begin position="817"/>
        <end position="827"/>
    </location>
</feature>
<dbReference type="OrthoDB" id="6270329at2759"/>
<protein>
    <submittedName>
        <fullName evidence="8">Uncharacterized protein</fullName>
    </submittedName>
</protein>
<evidence type="ECO:0000313" key="8">
    <source>
        <dbReference type="EMBL" id="KAF9611667.1"/>
    </source>
</evidence>
<dbReference type="GO" id="GO:0003677">
    <property type="term" value="F:DNA binding"/>
    <property type="evidence" value="ECO:0007669"/>
    <property type="project" value="UniProtKB-KW"/>
</dbReference>
<dbReference type="PROSITE" id="PS51745">
    <property type="entry name" value="PB1"/>
    <property type="match status" value="1"/>
</dbReference>
<evidence type="ECO:0000259" key="7">
    <source>
        <dbReference type="PROSITE" id="PS51745"/>
    </source>
</evidence>
<dbReference type="InterPro" id="IPR055081">
    <property type="entry name" value="NLP1-9_GAF"/>
</dbReference>
<evidence type="ECO:0000256" key="3">
    <source>
        <dbReference type="ARBA" id="ARBA00023163"/>
    </source>
</evidence>
<feature type="compositionally biased region" description="Low complexity" evidence="5">
    <location>
        <begin position="830"/>
        <end position="851"/>
    </location>
</feature>
<dbReference type="SMART" id="SM00666">
    <property type="entry name" value="PB1"/>
    <property type="match status" value="1"/>
</dbReference>
<evidence type="ECO:0000313" key="9">
    <source>
        <dbReference type="Proteomes" id="UP000631114"/>
    </source>
</evidence>
<keyword evidence="4" id="KW-0539">Nucleus</keyword>
<feature type="region of interest" description="Disordered" evidence="5">
    <location>
        <begin position="817"/>
        <end position="853"/>
    </location>
</feature>
<feature type="domain" description="RWP-RK" evidence="6">
    <location>
        <begin position="554"/>
        <end position="653"/>
    </location>
</feature>
<keyword evidence="2" id="KW-0238">DNA-binding</keyword>
<dbReference type="InterPro" id="IPR053793">
    <property type="entry name" value="PB1-like"/>
</dbReference>
<dbReference type="SUPFAM" id="SSF54277">
    <property type="entry name" value="CAD &amp; PB1 domains"/>
    <property type="match status" value="1"/>
</dbReference>
<organism evidence="8 9">
    <name type="scientific">Coptis chinensis</name>
    <dbReference type="NCBI Taxonomy" id="261450"/>
    <lineage>
        <taxon>Eukaryota</taxon>
        <taxon>Viridiplantae</taxon>
        <taxon>Streptophyta</taxon>
        <taxon>Embryophyta</taxon>
        <taxon>Tracheophyta</taxon>
        <taxon>Spermatophyta</taxon>
        <taxon>Magnoliopsida</taxon>
        <taxon>Ranunculales</taxon>
        <taxon>Ranunculaceae</taxon>
        <taxon>Coptidoideae</taxon>
        <taxon>Coptis</taxon>
    </lineage>
</organism>
<dbReference type="PANTHER" id="PTHR32002:SF41">
    <property type="entry name" value="PROTEIN NLP8"/>
    <property type="match status" value="1"/>
</dbReference>
<dbReference type="Proteomes" id="UP000631114">
    <property type="component" value="Unassembled WGS sequence"/>
</dbReference>
<comment type="caution">
    <text evidence="8">The sequence shown here is derived from an EMBL/GenBank/DDBJ whole genome shotgun (WGS) entry which is preliminary data.</text>
</comment>
<name>A0A835I8I0_9MAGN</name>
<proteinExistence type="predicted"/>
<reference evidence="8 9" key="1">
    <citation type="submission" date="2020-10" db="EMBL/GenBank/DDBJ databases">
        <title>The Coptis chinensis genome and diversification of protoberbering-type alkaloids.</title>
        <authorList>
            <person name="Wang B."/>
            <person name="Shu S."/>
            <person name="Song C."/>
            <person name="Liu Y."/>
        </authorList>
    </citation>
    <scope>NUCLEOTIDE SEQUENCE [LARGE SCALE GENOMIC DNA]</scope>
    <source>
        <strain evidence="8">HL-2020</strain>
        <tissue evidence="8">Leaf</tissue>
    </source>
</reference>
<dbReference type="AlphaFoldDB" id="A0A835I8I0"/>
<evidence type="ECO:0000259" key="6">
    <source>
        <dbReference type="PROSITE" id="PS51519"/>
    </source>
</evidence>
<keyword evidence="3" id="KW-0804">Transcription</keyword>
<dbReference type="InterPro" id="IPR000270">
    <property type="entry name" value="PB1_dom"/>
</dbReference>
<dbReference type="EMBL" id="JADFTS010000004">
    <property type="protein sequence ID" value="KAF9611667.1"/>
    <property type="molecule type" value="Genomic_DNA"/>
</dbReference>
<dbReference type="Gene3D" id="3.30.450.40">
    <property type="match status" value="1"/>
</dbReference>
<dbReference type="GO" id="GO:0003700">
    <property type="term" value="F:DNA-binding transcription factor activity"/>
    <property type="evidence" value="ECO:0007669"/>
    <property type="project" value="InterPro"/>
</dbReference>
<accession>A0A835I8I0</accession>
<feature type="domain" description="PB1" evidence="7">
    <location>
        <begin position="870"/>
        <end position="952"/>
    </location>
</feature>
<dbReference type="PANTHER" id="PTHR32002">
    <property type="entry name" value="PROTEIN NLP8"/>
    <property type="match status" value="1"/>
</dbReference>
<keyword evidence="9" id="KW-1185">Reference proteome</keyword>
<dbReference type="Pfam" id="PF02042">
    <property type="entry name" value="RWP-RK"/>
    <property type="match status" value="1"/>
</dbReference>
<evidence type="ECO:0000256" key="4">
    <source>
        <dbReference type="ARBA" id="ARBA00023242"/>
    </source>
</evidence>
<keyword evidence="1" id="KW-0805">Transcription regulation</keyword>
<evidence type="ECO:0000256" key="2">
    <source>
        <dbReference type="ARBA" id="ARBA00023125"/>
    </source>
</evidence>
<dbReference type="InterPro" id="IPR045012">
    <property type="entry name" value="NLP"/>
</dbReference>
<dbReference type="InterPro" id="IPR003035">
    <property type="entry name" value="RWP-RK_dom"/>
</dbReference>
<evidence type="ECO:0000256" key="5">
    <source>
        <dbReference type="SAM" id="MobiDB-lite"/>
    </source>
</evidence>